<keyword evidence="11" id="KW-1185">Reference proteome</keyword>
<evidence type="ECO:0000256" key="4">
    <source>
        <dbReference type="ARBA" id="ARBA00023004"/>
    </source>
</evidence>
<evidence type="ECO:0008006" key="12">
    <source>
        <dbReference type="Google" id="ProtNLM"/>
    </source>
</evidence>
<dbReference type="SUPFAM" id="SSF48264">
    <property type="entry name" value="Cytochrome P450"/>
    <property type="match status" value="1"/>
</dbReference>
<dbReference type="GO" id="GO:0008395">
    <property type="term" value="F:steroid hydroxylase activity"/>
    <property type="evidence" value="ECO:0007669"/>
    <property type="project" value="TreeGrafter"/>
</dbReference>
<dbReference type="InterPro" id="IPR050529">
    <property type="entry name" value="CYP450_sterol_14alpha_dmase"/>
</dbReference>
<dbReference type="EMBL" id="CAJOBF010002360">
    <property type="protein sequence ID" value="CAF4028751.1"/>
    <property type="molecule type" value="Genomic_DNA"/>
</dbReference>
<dbReference type="GO" id="GO:0020037">
    <property type="term" value="F:heme binding"/>
    <property type="evidence" value="ECO:0007669"/>
    <property type="project" value="InterPro"/>
</dbReference>
<dbReference type="Proteomes" id="UP000663866">
    <property type="component" value="Unassembled WGS sequence"/>
</dbReference>
<accession>A0A819QCW4</accession>
<evidence type="ECO:0000256" key="5">
    <source>
        <dbReference type="ARBA" id="ARBA00023221"/>
    </source>
</evidence>
<dbReference type="Proteomes" id="UP000663887">
    <property type="component" value="Unassembled WGS sequence"/>
</dbReference>
<keyword evidence="4" id="KW-0408">Iron</keyword>
<reference evidence="9" key="1">
    <citation type="submission" date="2021-02" db="EMBL/GenBank/DDBJ databases">
        <authorList>
            <person name="Nowell W R."/>
        </authorList>
    </citation>
    <scope>NUCLEOTIDE SEQUENCE</scope>
</reference>
<sequence length="398" mass="46648">MLLILFTIIIVTLITYIYIKPLIDNLFYSVPYEPKYIHSYLPIFGFTFEVIKNPIEFIRSLYLKYGKTFVIRFASKRFVYLYDEQSYLTKVAKSDNFTFFDAFIAEVFIKDLNVNPQCLLNEEYQNVQMKYFHHYLTGDELNTLNKRGYDSLIESMKLDANILADNNNKIVNFFDLFGEFMLFSATESLFGHSFAIEQRNTTPSFYKLFQALNQAHMLGIYGIPFRSIIYKTLFQQRNEFLQRFSSFRLNSGESKLIHAIEELLRSDEYKHLFRQHDINALHVSLLWLGMTFTAPMSCWAVVDLFLHPEALAAVKEELNENISSSSFIYDKEVLTKLKILDSCINETIRRVFQAVSVREAVKNTTIECLDKTKEDHSKVTRSIFYLPNICQSVRQAKC</sequence>
<dbReference type="Pfam" id="PF00067">
    <property type="entry name" value="p450"/>
    <property type="match status" value="1"/>
</dbReference>
<comment type="caution">
    <text evidence="9">The sequence shown here is derived from an EMBL/GenBank/DDBJ whole genome shotgun (WGS) entry which is preliminary data.</text>
</comment>
<dbReference type="EMBL" id="CAJOBG010002158">
    <property type="protein sequence ID" value="CAF3987838.1"/>
    <property type="molecule type" value="Genomic_DNA"/>
</dbReference>
<evidence type="ECO:0000313" key="9">
    <source>
        <dbReference type="EMBL" id="CAF4028751.1"/>
    </source>
</evidence>
<evidence type="ECO:0000313" key="11">
    <source>
        <dbReference type="Proteomes" id="UP000663866"/>
    </source>
</evidence>
<evidence type="ECO:0000313" key="8">
    <source>
        <dbReference type="EMBL" id="CAF3987838.1"/>
    </source>
</evidence>
<dbReference type="InterPro" id="IPR002403">
    <property type="entry name" value="Cyt_P450_E_grp-IV"/>
</dbReference>
<evidence type="ECO:0000256" key="3">
    <source>
        <dbReference type="ARBA" id="ARBA00022723"/>
    </source>
</evidence>
<dbReference type="PANTHER" id="PTHR24304:SF2">
    <property type="entry name" value="24-HYDROXYCHOLESTEROL 7-ALPHA-HYDROXYLASE"/>
    <property type="match status" value="1"/>
</dbReference>
<proteinExistence type="inferred from homology"/>
<keyword evidence="5" id="KW-0443">Lipid metabolism</keyword>
<evidence type="ECO:0000313" key="7">
    <source>
        <dbReference type="EMBL" id="CAF2067276.1"/>
    </source>
</evidence>
<evidence type="ECO:0000256" key="1">
    <source>
        <dbReference type="ARBA" id="ARBA00010617"/>
    </source>
</evidence>
<keyword evidence="2" id="KW-0349">Heme</keyword>
<dbReference type="GO" id="GO:0005506">
    <property type="term" value="F:iron ion binding"/>
    <property type="evidence" value="ECO:0007669"/>
    <property type="project" value="InterPro"/>
</dbReference>
<name>A0A819QCW4_9BILA</name>
<evidence type="ECO:0000313" key="10">
    <source>
        <dbReference type="Proteomes" id="UP000663842"/>
    </source>
</evidence>
<dbReference type="GO" id="GO:0008202">
    <property type="term" value="P:steroid metabolic process"/>
    <property type="evidence" value="ECO:0007669"/>
    <property type="project" value="UniProtKB-KW"/>
</dbReference>
<dbReference type="Proteomes" id="UP000663856">
    <property type="component" value="Unassembled WGS sequence"/>
</dbReference>
<dbReference type="EMBL" id="CAJNRF010003187">
    <property type="protein sequence ID" value="CAF2048061.1"/>
    <property type="molecule type" value="Genomic_DNA"/>
</dbReference>
<dbReference type="Gene3D" id="1.10.630.10">
    <property type="entry name" value="Cytochrome P450"/>
    <property type="match status" value="1"/>
</dbReference>
<protein>
    <recommendedName>
        <fullName evidence="12">Cytochrome P450</fullName>
    </recommendedName>
</protein>
<dbReference type="GO" id="GO:0016705">
    <property type="term" value="F:oxidoreductase activity, acting on paired donors, with incorporation or reduction of molecular oxygen"/>
    <property type="evidence" value="ECO:0007669"/>
    <property type="project" value="InterPro"/>
</dbReference>
<dbReference type="Proteomes" id="UP000663842">
    <property type="component" value="Unassembled WGS sequence"/>
</dbReference>
<dbReference type="EMBL" id="CAJNRG010004587">
    <property type="protein sequence ID" value="CAF2067276.1"/>
    <property type="molecule type" value="Genomic_DNA"/>
</dbReference>
<dbReference type="InterPro" id="IPR001128">
    <property type="entry name" value="Cyt_P450"/>
</dbReference>
<evidence type="ECO:0000313" key="6">
    <source>
        <dbReference type="EMBL" id="CAF2048061.1"/>
    </source>
</evidence>
<gene>
    <name evidence="8" type="ORF">OVN521_LOCUS14308</name>
    <name evidence="9" type="ORF">UXM345_LOCUS17852</name>
    <name evidence="6" type="ORF">WKI299_LOCUS9636</name>
    <name evidence="7" type="ORF">XDN619_LOCUS11859</name>
</gene>
<evidence type="ECO:0000256" key="2">
    <source>
        <dbReference type="ARBA" id="ARBA00022617"/>
    </source>
</evidence>
<keyword evidence="5" id="KW-0753">Steroid metabolism</keyword>
<dbReference type="PRINTS" id="PR00465">
    <property type="entry name" value="EP450IV"/>
</dbReference>
<dbReference type="AlphaFoldDB" id="A0A819QCW4"/>
<keyword evidence="3" id="KW-0479">Metal-binding</keyword>
<dbReference type="PANTHER" id="PTHR24304">
    <property type="entry name" value="CYTOCHROME P450 FAMILY 7"/>
    <property type="match status" value="1"/>
</dbReference>
<comment type="similarity">
    <text evidence="1">Belongs to the cytochrome P450 family.</text>
</comment>
<dbReference type="InterPro" id="IPR036396">
    <property type="entry name" value="Cyt_P450_sf"/>
</dbReference>
<organism evidence="9 10">
    <name type="scientific">Rotaria magnacalcarata</name>
    <dbReference type="NCBI Taxonomy" id="392030"/>
    <lineage>
        <taxon>Eukaryota</taxon>
        <taxon>Metazoa</taxon>
        <taxon>Spiralia</taxon>
        <taxon>Gnathifera</taxon>
        <taxon>Rotifera</taxon>
        <taxon>Eurotatoria</taxon>
        <taxon>Bdelloidea</taxon>
        <taxon>Philodinida</taxon>
        <taxon>Philodinidae</taxon>
        <taxon>Rotaria</taxon>
    </lineage>
</organism>